<dbReference type="KEGG" id="ncon:LC1Nh_0547"/>
<keyword evidence="2" id="KW-1185">Reference proteome</keyword>
<dbReference type="Proteomes" id="UP000377803">
    <property type="component" value="Chromosome"/>
</dbReference>
<proteinExistence type="predicted"/>
<sequence length="149" mass="16554">MLDVERSGSLDKGYMHVRDDKELAEDVYEAISRGEGGKAVIVPKDDMSGSEQPREGLGMVSNYLDGFVGAVTDLVGESVEAPSYDSESIKRYIEAVVDKRADWTNPDDVQTFADVEDRLTVEEESDGNIWLTLDPNSQESYQEQNNLVN</sequence>
<reference evidence="2" key="1">
    <citation type="submission" date="2019-05" db="EMBL/GenBank/DDBJ databases">
        <title>Candidatus Nanohalobium constans, a novel model system to study the DPANN nano-sized archaea: genomic and physiological characterization of a nanoarchaeon co-cultured with its chitinotrophic host.</title>
        <authorList>
            <person name="La Cono V."/>
            <person name="Arcadi E."/>
            <person name="Crisafi F."/>
            <person name="Denaro R."/>
            <person name="La Spada G."/>
            <person name="Messina E."/>
            <person name="Smedile F."/>
            <person name="Toshchakov S.V."/>
            <person name="Shevchenko M.A."/>
            <person name="Golyshin P.N."/>
            <person name="Golyshina O.V."/>
            <person name="Ferrer M."/>
            <person name="Rohde M."/>
            <person name="Mushegian A."/>
            <person name="Sorokin D.Y."/>
            <person name="Giuliano L."/>
            <person name="Yakimov M.M."/>
        </authorList>
    </citation>
    <scope>NUCLEOTIDE SEQUENCE [LARGE SCALE GENOMIC DNA]</scope>
    <source>
        <strain evidence="2">LC1Nh</strain>
    </source>
</reference>
<accession>A0A5Q0UHN1</accession>
<organism evidence="1 2">
    <name type="scientific">Candidatus Nanohalobium constans</name>
    <dbReference type="NCBI Taxonomy" id="2565781"/>
    <lineage>
        <taxon>Archaea</taxon>
        <taxon>Candidatus Nanohalarchaeota</taxon>
        <taxon>Candidatus Nanohalobia</taxon>
        <taxon>Candidatus Nanohalobiales</taxon>
        <taxon>Candidatus Nanohalobiaceae</taxon>
        <taxon>Candidatus Nanohalobium</taxon>
    </lineage>
</organism>
<protein>
    <submittedName>
        <fullName evidence="1">Uncharacterized protein</fullName>
    </submittedName>
</protein>
<dbReference type="EMBL" id="CP040089">
    <property type="protein sequence ID" value="QGA80445.1"/>
    <property type="molecule type" value="Genomic_DNA"/>
</dbReference>
<name>A0A5Q0UHN1_9ARCH</name>
<dbReference type="AlphaFoldDB" id="A0A5Q0UHN1"/>
<evidence type="ECO:0000313" key="1">
    <source>
        <dbReference type="EMBL" id="QGA80445.1"/>
    </source>
</evidence>
<dbReference type="GeneID" id="42364932"/>
<evidence type="ECO:0000313" key="2">
    <source>
        <dbReference type="Proteomes" id="UP000377803"/>
    </source>
</evidence>
<gene>
    <name evidence="1" type="ORF">LC1Nh_0547</name>
</gene>
<dbReference type="RefSeq" id="WP_153550185.1">
    <property type="nucleotide sequence ID" value="NZ_CP040089.1"/>
</dbReference>